<dbReference type="PROSITE" id="PS51464">
    <property type="entry name" value="SIS"/>
    <property type="match status" value="1"/>
</dbReference>
<dbReference type="Pfam" id="PF01380">
    <property type="entry name" value="SIS"/>
    <property type="match status" value="1"/>
</dbReference>
<keyword evidence="2" id="KW-0238">DNA-binding</keyword>
<dbReference type="STRING" id="1193713.GCA_001636315_02057"/>
<dbReference type="Pfam" id="PF01418">
    <property type="entry name" value="HTH_6"/>
    <property type="match status" value="1"/>
</dbReference>
<feature type="domain" description="HTH rpiR-type" evidence="4">
    <location>
        <begin position="2"/>
        <end position="78"/>
    </location>
</feature>
<dbReference type="InterPro" id="IPR035472">
    <property type="entry name" value="RpiR-like_SIS"/>
</dbReference>
<keyword evidence="7" id="KW-1185">Reference proteome</keyword>
<dbReference type="Proteomes" id="UP000282892">
    <property type="component" value="Chromosome"/>
</dbReference>
<evidence type="ECO:0000313" key="6">
    <source>
        <dbReference type="EMBL" id="AZU64369.1"/>
    </source>
</evidence>
<dbReference type="Gene3D" id="1.10.10.10">
    <property type="entry name" value="Winged helix-like DNA-binding domain superfamily/Winged helix DNA-binding domain"/>
    <property type="match status" value="1"/>
</dbReference>
<dbReference type="GO" id="GO:0003677">
    <property type="term" value="F:DNA binding"/>
    <property type="evidence" value="ECO:0007669"/>
    <property type="project" value="UniProtKB-KW"/>
</dbReference>
<dbReference type="KEGG" id="nmk:CHR53_25785"/>
<dbReference type="SUPFAM" id="SSF53697">
    <property type="entry name" value="SIS domain"/>
    <property type="match status" value="1"/>
</dbReference>
<dbReference type="Gene3D" id="3.40.50.10490">
    <property type="entry name" value="Glucose-6-phosphate isomerase like protein, domain 1"/>
    <property type="match status" value="1"/>
</dbReference>
<dbReference type="PANTHER" id="PTHR30514">
    <property type="entry name" value="GLUCOKINASE"/>
    <property type="match status" value="1"/>
</dbReference>
<reference evidence="6 7" key="1">
    <citation type="submission" date="2017-07" db="EMBL/GenBank/DDBJ databases">
        <title>The complete genome sequence of Bacillus mesonae strain H20-5, an efficient strain improving plant abiotic stress resistance.</title>
        <authorList>
            <person name="Kim S.Y."/>
            <person name="Song H."/>
            <person name="Sang M.K."/>
            <person name="Weon H.-Y."/>
            <person name="Song J."/>
        </authorList>
    </citation>
    <scope>NUCLEOTIDE SEQUENCE [LARGE SCALE GENOMIC DNA]</scope>
    <source>
        <strain evidence="6 7">H20-5</strain>
    </source>
</reference>
<dbReference type="PROSITE" id="PS51071">
    <property type="entry name" value="HTH_RPIR"/>
    <property type="match status" value="1"/>
</dbReference>
<evidence type="ECO:0000256" key="1">
    <source>
        <dbReference type="ARBA" id="ARBA00023015"/>
    </source>
</evidence>
<dbReference type="OrthoDB" id="2930at2"/>
<dbReference type="GO" id="GO:1901135">
    <property type="term" value="P:carbohydrate derivative metabolic process"/>
    <property type="evidence" value="ECO:0007669"/>
    <property type="project" value="InterPro"/>
</dbReference>
<evidence type="ECO:0000256" key="3">
    <source>
        <dbReference type="ARBA" id="ARBA00023163"/>
    </source>
</evidence>
<evidence type="ECO:0000313" key="7">
    <source>
        <dbReference type="Proteomes" id="UP000282892"/>
    </source>
</evidence>
<dbReference type="GO" id="GO:0003700">
    <property type="term" value="F:DNA-binding transcription factor activity"/>
    <property type="evidence" value="ECO:0007669"/>
    <property type="project" value="InterPro"/>
</dbReference>
<sequence>MHDFEQSIKDKFPDLSKGHKKIAKYLLEQPQQFAIKSAGQIGTEVGVSETTVIRFCYSLKYDGFSDLQKKVRETLLLQKSSLDQYYSNKLKLLDEPHFFAQVMEQDCQNISRTASQMDERDVQKAVEHLIEGEQILICGLRSSFAPAHWLSFTLGLMRENVFLYKSDTDGLGAAIDRLNARSVFVAISFHRYLKETIHMAELAKQRGATVIGITDSPVAPVSKFADVLLTISPSGKSTLDTTPSLFSLLNAIVAKVSVQDKQRFEKRKQQYESLDIKHLFYDEPL</sequence>
<feature type="domain" description="SIS" evidence="5">
    <location>
        <begin position="125"/>
        <end position="262"/>
    </location>
</feature>
<keyword evidence="1" id="KW-0805">Transcription regulation</keyword>
<dbReference type="EMBL" id="CP022572">
    <property type="protein sequence ID" value="AZU64369.1"/>
    <property type="molecule type" value="Genomic_DNA"/>
</dbReference>
<dbReference type="InterPro" id="IPR000281">
    <property type="entry name" value="HTH_RpiR"/>
</dbReference>
<dbReference type="InterPro" id="IPR001347">
    <property type="entry name" value="SIS_dom"/>
</dbReference>
<dbReference type="InterPro" id="IPR009057">
    <property type="entry name" value="Homeodomain-like_sf"/>
</dbReference>
<gene>
    <name evidence="6" type="ORF">CHR53_25785</name>
</gene>
<dbReference type="AlphaFoldDB" id="A0A3T0I4U6"/>
<name>A0A3T0I4U6_9BACI</name>
<evidence type="ECO:0000259" key="4">
    <source>
        <dbReference type="PROSITE" id="PS51071"/>
    </source>
</evidence>
<evidence type="ECO:0000259" key="5">
    <source>
        <dbReference type="PROSITE" id="PS51464"/>
    </source>
</evidence>
<dbReference type="CDD" id="cd05013">
    <property type="entry name" value="SIS_RpiR"/>
    <property type="match status" value="1"/>
</dbReference>
<dbReference type="InterPro" id="IPR047640">
    <property type="entry name" value="RpiR-like"/>
</dbReference>
<keyword evidence="3" id="KW-0804">Transcription</keyword>
<evidence type="ECO:0000256" key="2">
    <source>
        <dbReference type="ARBA" id="ARBA00023125"/>
    </source>
</evidence>
<proteinExistence type="predicted"/>
<dbReference type="GO" id="GO:0097367">
    <property type="term" value="F:carbohydrate derivative binding"/>
    <property type="evidence" value="ECO:0007669"/>
    <property type="project" value="InterPro"/>
</dbReference>
<dbReference type="RefSeq" id="WP_127489089.1">
    <property type="nucleotide sequence ID" value="NZ_CP022572.1"/>
</dbReference>
<dbReference type="SUPFAM" id="SSF46689">
    <property type="entry name" value="Homeodomain-like"/>
    <property type="match status" value="1"/>
</dbReference>
<protein>
    <submittedName>
        <fullName evidence="6">Transcriptional regulator</fullName>
    </submittedName>
</protein>
<organism evidence="6 7">
    <name type="scientific">Neobacillus mesonae</name>
    <dbReference type="NCBI Taxonomy" id="1193713"/>
    <lineage>
        <taxon>Bacteria</taxon>
        <taxon>Bacillati</taxon>
        <taxon>Bacillota</taxon>
        <taxon>Bacilli</taxon>
        <taxon>Bacillales</taxon>
        <taxon>Bacillaceae</taxon>
        <taxon>Neobacillus</taxon>
    </lineage>
</organism>
<dbReference type="InterPro" id="IPR036388">
    <property type="entry name" value="WH-like_DNA-bd_sf"/>
</dbReference>
<dbReference type="InterPro" id="IPR046348">
    <property type="entry name" value="SIS_dom_sf"/>
</dbReference>
<dbReference type="PANTHER" id="PTHR30514:SF18">
    <property type="entry name" value="RPIR-FAMILY TRANSCRIPTIONAL REGULATOR"/>
    <property type="match status" value="1"/>
</dbReference>
<accession>A0A3T0I4U6</accession>